<dbReference type="PATRIC" id="fig|69.6.peg.4695"/>
<accession>A0A0S2DN85</accession>
<dbReference type="PROSITE" id="PS51257">
    <property type="entry name" value="PROKAR_LIPOPROTEIN"/>
    <property type="match status" value="1"/>
</dbReference>
<dbReference type="Proteomes" id="UP000061569">
    <property type="component" value="Chromosome"/>
</dbReference>
<protein>
    <recommendedName>
        <fullName evidence="4">Lipoprotein</fullName>
    </recommendedName>
</protein>
<dbReference type="KEGG" id="lez:GLE_4762"/>
<organism evidence="2 3">
    <name type="scientific">Lysobacter enzymogenes</name>
    <dbReference type="NCBI Taxonomy" id="69"/>
    <lineage>
        <taxon>Bacteria</taxon>
        <taxon>Pseudomonadati</taxon>
        <taxon>Pseudomonadota</taxon>
        <taxon>Gammaproteobacteria</taxon>
        <taxon>Lysobacterales</taxon>
        <taxon>Lysobacteraceae</taxon>
        <taxon>Lysobacter</taxon>
    </lineage>
</organism>
<sequence length="160" mass="17221">MSRSETMSFAIVALLNFLTGCASTTGPEANSGLTVERILTEPLTGIAGMTRVKQDLSEIYGFDPSVDEYTNRDSKPLAGGWVLSQLWIEPSPADFISVSLATQPCFPVQRALSLTQAMPYQGSGELSAPMHNAIKNGMLVGLTSSPDGKCLRTIHIERDK</sequence>
<feature type="chain" id="PRO_5006595429" description="Lipoprotein" evidence="1">
    <location>
        <begin position="23"/>
        <end position="160"/>
    </location>
</feature>
<evidence type="ECO:0000313" key="3">
    <source>
        <dbReference type="Proteomes" id="UP000061569"/>
    </source>
</evidence>
<proteinExistence type="predicted"/>
<reference evidence="2 3" key="1">
    <citation type="submission" date="2015-11" db="EMBL/GenBank/DDBJ databases">
        <title>Genome sequences of Lysobacter enzymogenes strain C3 and Lysobacter antibioticus ATCC 29479.</title>
        <authorList>
            <person name="Kobayashi D.Y."/>
        </authorList>
    </citation>
    <scope>NUCLEOTIDE SEQUENCE [LARGE SCALE GENOMIC DNA]</scope>
    <source>
        <strain evidence="2 3">C3</strain>
    </source>
</reference>
<keyword evidence="1" id="KW-0732">Signal</keyword>
<evidence type="ECO:0008006" key="4">
    <source>
        <dbReference type="Google" id="ProtNLM"/>
    </source>
</evidence>
<gene>
    <name evidence="2" type="ORF">GLE_4762</name>
</gene>
<evidence type="ECO:0000313" key="2">
    <source>
        <dbReference type="EMBL" id="ALN60103.1"/>
    </source>
</evidence>
<name>A0A0S2DN85_LYSEN</name>
<dbReference type="EMBL" id="CP013140">
    <property type="protein sequence ID" value="ALN60103.1"/>
    <property type="molecule type" value="Genomic_DNA"/>
</dbReference>
<evidence type="ECO:0000256" key="1">
    <source>
        <dbReference type="SAM" id="SignalP"/>
    </source>
</evidence>
<feature type="signal peptide" evidence="1">
    <location>
        <begin position="1"/>
        <end position="22"/>
    </location>
</feature>
<dbReference type="AlphaFoldDB" id="A0A0S2DN85"/>